<dbReference type="RefSeq" id="WP_242286034.1">
    <property type="nucleotide sequence ID" value="NZ_JAKKSL010000002.1"/>
</dbReference>
<keyword evidence="1" id="KW-0732">Signal</keyword>
<comment type="caution">
    <text evidence="2">The sequence shown here is derived from an EMBL/GenBank/DDBJ whole genome shotgun (WGS) entry which is preliminary data.</text>
</comment>
<organism evidence="2 3">
    <name type="scientific">Colwellia maritima</name>
    <dbReference type="NCBI Taxonomy" id="2912588"/>
    <lineage>
        <taxon>Bacteria</taxon>
        <taxon>Pseudomonadati</taxon>
        <taxon>Pseudomonadota</taxon>
        <taxon>Gammaproteobacteria</taxon>
        <taxon>Alteromonadales</taxon>
        <taxon>Colwelliaceae</taxon>
        <taxon>Colwellia</taxon>
    </lineage>
</organism>
<gene>
    <name evidence="2" type="ORF">L3081_10780</name>
</gene>
<proteinExistence type="predicted"/>
<reference evidence="2" key="1">
    <citation type="submission" date="2022-01" db="EMBL/GenBank/DDBJ databases">
        <title>Colwellia maritima, isolated from seawater.</title>
        <authorList>
            <person name="Kristyanto S."/>
            <person name="Jung J."/>
            <person name="Jeon C.O."/>
        </authorList>
    </citation>
    <scope>NUCLEOTIDE SEQUENCE</scope>
    <source>
        <strain evidence="2">MSW7</strain>
    </source>
</reference>
<name>A0ABS9X0P4_9GAMM</name>
<dbReference type="EMBL" id="JAKKSL010000002">
    <property type="protein sequence ID" value="MCI2283793.1"/>
    <property type="molecule type" value="Genomic_DNA"/>
</dbReference>
<keyword evidence="3" id="KW-1185">Reference proteome</keyword>
<sequence length="198" mass="22161">MIGVKKTLYSLLLMLLFSTNLQAVELEVTALIGKNFSPELINDDYSAELSTTNEPNFALAFAWQDSPTGQGQILVNYISRDFTDTIDNTTHSFDTVYTHFSGVSLFKEREYVTTLGLGIGTTYFHSDFDSAIYPSITLAVGTRYNYSANLVFITELRGYATLTDDDDTLFCQADGCVAQFDRAVWIDHQISIGLAYRF</sequence>
<evidence type="ECO:0000313" key="2">
    <source>
        <dbReference type="EMBL" id="MCI2283793.1"/>
    </source>
</evidence>
<protein>
    <recommendedName>
        <fullName evidence="4">Outer membrane protein beta-barrel domain-containing protein</fullName>
    </recommendedName>
</protein>
<feature type="chain" id="PRO_5045169368" description="Outer membrane protein beta-barrel domain-containing protein" evidence="1">
    <location>
        <begin position="24"/>
        <end position="198"/>
    </location>
</feature>
<accession>A0ABS9X0P4</accession>
<evidence type="ECO:0000313" key="3">
    <source>
        <dbReference type="Proteomes" id="UP001139646"/>
    </source>
</evidence>
<evidence type="ECO:0008006" key="4">
    <source>
        <dbReference type="Google" id="ProtNLM"/>
    </source>
</evidence>
<feature type="signal peptide" evidence="1">
    <location>
        <begin position="1"/>
        <end position="23"/>
    </location>
</feature>
<dbReference type="Proteomes" id="UP001139646">
    <property type="component" value="Unassembled WGS sequence"/>
</dbReference>
<evidence type="ECO:0000256" key="1">
    <source>
        <dbReference type="SAM" id="SignalP"/>
    </source>
</evidence>